<evidence type="ECO:0000313" key="14">
    <source>
        <dbReference type="Proteomes" id="UP001634007"/>
    </source>
</evidence>
<dbReference type="SMART" id="SM00257">
    <property type="entry name" value="LysM"/>
    <property type="match status" value="1"/>
</dbReference>
<sequence>MGGRGQLRPITLNKTIINNYSTLCSRQLPSKQQDAKQKIALGSKVHFAYLSIGSSSKNGSFDQQILPVSCLADFISRIAFSLSVLGKTSLMCPFPCSEALQSCNSYLYHISRGRHVEEIASLYSVNMSEIKPIIHGVKQDYLVSVPCTCTYLNGTNRYSYDTSYKVKPDDSFARVYNDFYSGQTYNVTGEDVFNAGNTVIMHLLCSCVQEGSQEIVIYTVQEHDTLSQIAHLLSSNLSEVEKLNPKLTQDPGYIDVGWVLYIPMENRATQGHKQRNRRGKGGQVDPEATTKSSDAQKTTPLKQLFHKKDFEDKPVMYSLEDMYEAIKDFDDARRIGEEGYGSVYYGILGNREVAVKKMKSNWPKEFFAEPKVFSDNYLYSVHEYVPNGSLNDHLHDPLLKGHQPLSWTARANIALDAERGIEYIHDHTKGRYMHRDVKTSNILLDQGLRAKVADFVLARLVERSNEQEEFTTRVVGTPGYIPPESFRKLQMTSKGDVYDFGVVLAEIVTGQCALARDDRDPNNFRTLVSTMITIFEGQKPQNALEAIIDCNLRESYPFEEVFKKLCMNSHILTSSMDWEASLGGNDRVFSGLLNGR</sequence>
<evidence type="ECO:0000256" key="5">
    <source>
        <dbReference type="ARBA" id="ARBA00022741"/>
    </source>
</evidence>
<dbReference type="FunFam" id="1.10.510.10:FF:000468">
    <property type="entry name" value="PTI1-like tyrosine-protein kinase 3"/>
    <property type="match status" value="1"/>
</dbReference>
<comment type="caution">
    <text evidence="13">The sequence shown here is derived from an EMBL/GenBank/DDBJ whole genome shotgun (WGS) entry which is preliminary data.</text>
</comment>
<dbReference type="InterPro" id="IPR000719">
    <property type="entry name" value="Prot_kinase_dom"/>
</dbReference>
<dbReference type="EMBL" id="JBJKBG010000002">
    <property type="protein sequence ID" value="KAL3748155.1"/>
    <property type="molecule type" value="Genomic_DNA"/>
</dbReference>
<evidence type="ECO:0008006" key="15">
    <source>
        <dbReference type="Google" id="ProtNLM"/>
    </source>
</evidence>
<dbReference type="Gene3D" id="3.30.200.20">
    <property type="entry name" value="Phosphorylase Kinase, domain 1"/>
    <property type="match status" value="1"/>
</dbReference>
<feature type="compositionally biased region" description="Basic residues" evidence="10">
    <location>
        <begin position="270"/>
        <end position="280"/>
    </location>
</feature>
<gene>
    <name evidence="13" type="ORF">ACJRO7_009394</name>
</gene>
<dbReference type="PANTHER" id="PTHR46204:SF11">
    <property type="entry name" value="PROTEIN KINASE DOMAIN-CONTAINING PROTEIN"/>
    <property type="match status" value="1"/>
</dbReference>
<keyword evidence="2" id="KW-1003">Cell membrane</keyword>
<keyword evidence="3" id="KW-0812">Transmembrane</keyword>
<evidence type="ECO:0000256" key="3">
    <source>
        <dbReference type="ARBA" id="ARBA00022692"/>
    </source>
</evidence>
<evidence type="ECO:0000256" key="6">
    <source>
        <dbReference type="ARBA" id="ARBA00022840"/>
    </source>
</evidence>
<dbReference type="InterPro" id="IPR044812">
    <property type="entry name" value="CERK1/LYK3-like"/>
</dbReference>
<evidence type="ECO:0000256" key="4">
    <source>
        <dbReference type="ARBA" id="ARBA00022729"/>
    </source>
</evidence>
<evidence type="ECO:0000259" key="12">
    <source>
        <dbReference type="PROSITE" id="PS51782"/>
    </source>
</evidence>
<dbReference type="SUPFAM" id="SSF56112">
    <property type="entry name" value="Protein kinase-like (PK-like)"/>
    <property type="match status" value="1"/>
</dbReference>
<dbReference type="SUPFAM" id="SSF54106">
    <property type="entry name" value="LysM domain"/>
    <property type="match status" value="1"/>
</dbReference>
<keyword evidence="8" id="KW-0472">Membrane</keyword>
<dbReference type="InterPro" id="IPR011009">
    <property type="entry name" value="Kinase-like_dom_sf"/>
</dbReference>
<dbReference type="PANTHER" id="PTHR46204">
    <property type="entry name" value="CHITIN ELICITOR RECEPTOR KINASE 1-RELATED"/>
    <property type="match status" value="1"/>
</dbReference>
<feature type="domain" description="LysM" evidence="12">
    <location>
        <begin position="216"/>
        <end position="262"/>
    </location>
</feature>
<feature type="domain" description="Protein kinase" evidence="11">
    <location>
        <begin position="329"/>
        <end position="573"/>
    </location>
</feature>
<dbReference type="GO" id="GO:0005524">
    <property type="term" value="F:ATP binding"/>
    <property type="evidence" value="ECO:0007669"/>
    <property type="project" value="UniProtKB-KW"/>
</dbReference>
<evidence type="ECO:0000256" key="7">
    <source>
        <dbReference type="ARBA" id="ARBA00022989"/>
    </source>
</evidence>
<keyword evidence="4" id="KW-0732">Signal</keyword>
<dbReference type="GO" id="GO:0005886">
    <property type="term" value="C:plasma membrane"/>
    <property type="evidence" value="ECO:0007669"/>
    <property type="project" value="UniProtKB-SubCell"/>
</dbReference>
<dbReference type="InterPro" id="IPR008271">
    <property type="entry name" value="Ser/Thr_kinase_AS"/>
</dbReference>
<evidence type="ECO:0000256" key="2">
    <source>
        <dbReference type="ARBA" id="ARBA00022475"/>
    </source>
</evidence>
<evidence type="ECO:0000256" key="1">
    <source>
        <dbReference type="ARBA" id="ARBA00004162"/>
    </source>
</evidence>
<dbReference type="InterPro" id="IPR036779">
    <property type="entry name" value="LysM_dom_sf"/>
</dbReference>
<organism evidence="13 14">
    <name type="scientific">Eucalyptus globulus</name>
    <name type="common">Tasmanian blue gum</name>
    <dbReference type="NCBI Taxonomy" id="34317"/>
    <lineage>
        <taxon>Eukaryota</taxon>
        <taxon>Viridiplantae</taxon>
        <taxon>Streptophyta</taxon>
        <taxon>Embryophyta</taxon>
        <taxon>Tracheophyta</taxon>
        <taxon>Spermatophyta</taxon>
        <taxon>Magnoliopsida</taxon>
        <taxon>eudicotyledons</taxon>
        <taxon>Gunneridae</taxon>
        <taxon>Pentapetalae</taxon>
        <taxon>rosids</taxon>
        <taxon>malvids</taxon>
        <taxon>Myrtales</taxon>
        <taxon>Myrtaceae</taxon>
        <taxon>Myrtoideae</taxon>
        <taxon>Eucalypteae</taxon>
        <taxon>Eucalyptus</taxon>
    </lineage>
</organism>
<keyword evidence="14" id="KW-1185">Reference proteome</keyword>
<dbReference type="Gene3D" id="3.10.350.10">
    <property type="entry name" value="LysM domain"/>
    <property type="match status" value="1"/>
</dbReference>
<keyword evidence="7" id="KW-1133">Transmembrane helix</keyword>
<evidence type="ECO:0000256" key="10">
    <source>
        <dbReference type="SAM" id="MobiDB-lite"/>
    </source>
</evidence>
<name>A0ABD3LIM6_EUCGL</name>
<protein>
    <recommendedName>
        <fullName evidence="15">LysM domain receptor-like kinase 3</fullName>
    </recommendedName>
</protein>
<keyword evidence="6" id="KW-0067">ATP-binding</keyword>
<dbReference type="CDD" id="cd00118">
    <property type="entry name" value="LysM"/>
    <property type="match status" value="1"/>
</dbReference>
<evidence type="ECO:0000256" key="9">
    <source>
        <dbReference type="ARBA" id="ARBA00023157"/>
    </source>
</evidence>
<accession>A0ABD3LIM6</accession>
<proteinExistence type="predicted"/>
<dbReference type="PROSITE" id="PS50011">
    <property type="entry name" value="PROTEIN_KINASE_DOM"/>
    <property type="match status" value="1"/>
</dbReference>
<dbReference type="Pfam" id="PF01476">
    <property type="entry name" value="LysM"/>
    <property type="match status" value="1"/>
</dbReference>
<dbReference type="Pfam" id="PF00069">
    <property type="entry name" value="Pkinase"/>
    <property type="match status" value="1"/>
</dbReference>
<evidence type="ECO:0000259" key="11">
    <source>
        <dbReference type="PROSITE" id="PS50011"/>
    </source>
</evidence>
<dbReference type="PROSITE" id="PS51782">
    <property type="entry name" value="LYSM"/>
    <property type="match status" value="1"/>
</dbReference>
<keyword evidence="9" id="KW-1015">Disulfide bond</keyword>
<feature type="compositionally biased region" description="Polar residues" evidence="10">
    <location>
        <begin position="289"/>
        <end position="301"/>
    </location>
</feature>
<dbReference type="PROSITE" id="PS00108">
    <property type="entry name" value="PROTEIN_KINASE_ST"/>
    <property type="match status" value="1"/>
</dbReference>
<feature type="region of interest" description="Disordered" evidence="10">
    <location>
        <begin position="269"/>
        <end position="303"/>
    </location>
</feature>
<dbReference type="Gene3D" id="1.10.510.10">
    <property type="entry name" value="Transferase(Phosphotransferase) domain 1"/>
    <property type="match status" value="1"/>
</dbReference>
<keyword evidence="5" id="KW-0547">Nucleotide-binding</keyword>
<comment type="subcellular location">
    <subcellularLocation>
        <location evidence="1">Cell membrane</location>
        <topology evidence="1">Single-pass membrane protein</topology>
    </subcellularLocation>
</comment>
<dbReference type="Proteomes" id="UP001634007">
    <property type="component" value="Unassembled WGS sequence"/>
</dbReference>
<dbReference type="SMART" id="SM00220">
    <property type="entry name" value="S_TKc"/>
    <property type="match status" value="1"/>
</dbReference>
<dbReference type="InterPro" id="IPR018392">
    <property type="entry name" value="LysM"/>
</dbReference>
<dbReference type="AlphaFoldDB" id="A0ABD3LIM6"/>
<reference evidence="13 14" key="1">
    <citation type="submission" date="2024-11" db="EMBL/GenBank/DDBJ databases">
        <title>Chromosome-level genome assembly of Eucalyptus globulus Labill. provides insights into its genome evolution.</title>
        <authorList>
            <person name="Li X."/>
        </authorList>
    </citation>
    <scope>NUCLEOTIDE SEQUENCE [LARGE SCALE GENOMIC DNA]</scope>
    <source>
        <strain evidence="13">CL2024</strain>
        <tissue evidence="13">Fresh tender leaves</tissue>
    </source>
</reference>
<evidence type="ECO:0000313" key="13">
    <source>
        <dbReference type="EMBL" id="KAL3748155.1"/>
    </source>
</evidence>
<evidence type="ECO:0000256" key="8">
    <source>
        <dbReference type="ARBA" id="ARBA00023136"/>
    </source>
</evidence>
<dbReference type="GO" id="GO:0045087">
    <property type="term" value="P:innate immune response"/>
    <property type="evidence" value="ECO:0007669"/>
    <property type="project" value="UniProtKB-ARBA"/>
</dbReference>